<evidence type="ECO:0000313" key="3">
    <source>
        <dbReference type="EMBL" id="KAL2808205.1"/>
    </source>
</evidence>
<keyword evidence="2" id="KW-0472">Membrane</keyword>
<protein>
    <submittedName>
        <fullName evidence="3">Uncharacterized protein</fullName>
    </submittedName>
</protein>
<feature type="region of interest" description="Disordered" evidence="1">
    <location>
        <begin position="38"/>
        <end position="91"/>
    </location>
</feature>
<keyword evidence="2" id="KW-0812">Transmembrane</keyword>
<evidence type="ECO:0000256" key="2">
    <source>
        <dbReference type="SAM" id="Phobius"/>
    </source>
</evidence>
<sequence>MLLARLRHCETYCEAWRELNKYYHFWPSAQSRSRGKRMFLTKPQTQRPATDYERWLNKSSPDSESIPQFEPESEPRDDMHNHGEQHSVIPSGGIEPMNGFDYYDPSNVPLPAQQDATRWPRVPDIITYYGALLILLLFVKYFVKTLFRQLRQRSERADHQFATRHPHQVPSIVVEDNELKRG</sequence>
<proteinExistence type="predicted"/>
<evidence type="ECO:0000256" key="1">
    <source>
        <dbReference type="SAM" id="MobiDB-lite"/>
    </source>
</evidence>
<dbReference type="EMBL" id="JBFXLT010000118">
    <property type="protein sequence ID" value="KAL2808205.1"/>
    <property type="molecule type" value="Genomic_DNA"/>
</dbReference>
<organism evidence="3 4">
    <name type="scientific">Aspergillus granulosus</name>
    <dbReference type="NCBI Taxonomy" id="176169"/>
    <lineage>
        <taxon>Eukaryota</taxon>
        <taxon>Fungi</taxon>
        <taxon>Dikarya</taxon>
        <taxon>Ascomycota</taxon>
        <taxon>Pezizomycotina</taxon>
        <taxon>Eurotiomycetes</taxon>
        <taxon>Eurotiomycetidae</taxon>
        <taxon>Eurotiales</taxon>
        <taxon>Aspergillaceae</taxon>
        <taxon>Aspergillus</taxon>
        <taxon>Aspergillus subgen. Nidulantes</taxon>
    </lineage>
</organism>
<reference evidence="3 4" key="1">
    <citation type="submission" date="2024-07" db="EMBL/GenBank/DDBJ databases">
        <title>Section-level genome sequencing and comparative genomics of Aspergillus sections Usti and Cavernicolus.</title>
        <authorList>
            <consortium name="Lawrence Berkeley National Laboratory"/>
            <person name="Nybo J.L."/>
            <person name="Vesth T.C."/>
            <person name="Theobald S."/>
            <person name="Frisvad J.C."/>
            <person name="Larsen T.O."/>
            <person name="Kjaerboelling I."/>
            <person name="Rothschild-Mancinelli K."/>
            <person name="Lyhne E.K."/>
            <person name="Kogle M.E."/>
            <person name="Barry K."/>
            <person name="Clum A."/>
            <person name="Na H."/>
            <person name="Ledsgaard L."/>
            <person name="Lin J."/>
            <person name="Lipzen A."/>
            <person name="Kuo A."/>
            <person name="Riley R."/>
            <person name="Mondo S."/>
            <person name="Labutti K."/>
            <person name="Haridas S."/>
            <person name="Pangalinan J."/>
            <person name="Salamov A.A."/>
            <person name="Simmons B.A."/>
            <person name="Magnuson J.K."/>
            <person name="Chen J."/>
            <person name="Drula E."/>
            <person name="Henrissat B."/>
            <person name="Wiebenga A."/>
            <person name="Lubbers R.J."/>
            <person name="Gomes A.C."/>
            <person name="Makela M.R."/>
            <person name="Stajich J."/>
            <person name="Grigoriev I.V."/>
            <person name="Mortensen U.H."/>
            <person name="De Vries R.P."/>
            <person name="Baker S.E."/>
            <person name="Andersen M.R."/>
        </authorList>
    </citation>
    <scope>NUCLEOTIDE SEQUENCE [LARGE SCALE GENOMIC DNA]</scope>
    <source>
        <strain evidence="3 4">CBS 588.65</strain>
    </source>
</reference>
<comment type="caution">
    <text evidence="3">The sequence shown here is derived from an EMBL/GenBank/DDBJ whole genome shotgun (WGS) entry which is preliminary data.</text>
</comment>
<feature type="compositionally biased region" description="Basic and acidic residues" evidence="1">
    <location>
        <begin position="73"/>
        <end position="85"/>
    </location>
</feature>
<gene>
    <name evidence="3" type="ORF">BJX63DRAFT_41048</name>
</gene>
<dbReference type="Proteomes" id="UP001610334">
    <property type="component" value="Unassembled WGS sequence"/>
</dbReference>
<evidence type="ECO:0000313" key="4">
    <source>
        <dbReference type="Proteomes" id="UP001610334"/>
    </source>
</evidence>
<keyword evidence="2" id="KW-1133">Transmembrane helix</keyword>
<feature type="compositionally biased region" description="Polar residues" evidence="1">
    <location>
        <begin position="57"/>
        <end position="66"/>
    </location>
</feature>
<accession>A0ABR4GYB5</accession>
<keyword evidence="4" id="KW-1185">Reference proteome</keyword>
<feature type="transmembrane region" description="Helical" evidence="2">
    <location>
        <begin position="125"/>
        <end position="143"/>
    </location>
</feature>
<name>A0ABR4GYB5_9EURO</name>